<dbReference type="AlphaFoldDB" id="A0A182FZ76"/>
<name>A0A182FZ76_ANOAL</name>
<keyword evidence="2" id="KW-1185">Reference proteome</keyword>
<proteinExistence type="predicted"/>
<organism evidence="1 2">
    <name type="scientific">Anopheles albimanus</name>
    <name type="common">New world malaria mosquito</name>
    <dbReference type="NCBI Taxonomy" id="7167"/>
    <lineage>
        <taxon>Eukaryota</taxon>
        <taxon>Metazoa</taxon>
        <taxon>Ecdysozoa</taxon>
        <taxon>Arthropoda</taxon>
        <taxon>Hexapoda</taxon>
        <taxon>Insecta</taxon>
        <taxon>Pterygota</taxon>
        <taxon>Neoptera</taxon>
        <taxon>Endopterygota</taxon>
        <taxon>Diptera</taxon>
        <taxon>Nematocera</taxon>
        <taxon>Culicoidea</taxon>
        <taxon>Culicidae</taxon>
        <taxon>Anophelinae</taxon>
        <taxon>Anopheles</taxon>
    </lineage>
</organism>
<dbReference type="Proteomes" id="UP000069272">
    <property type="component" value="Unassembled WGS sequence"/>
</dbReference>
<evidence type="ECO:0000313" key="2">
    <source>
        <dbReference type="Proteomes" id="UP000069272"/>
    </source>
</evidence>
<protein>
    <submittedName>
        <fullName evidence="1">Uncharacterized protein</fullName>
    </submittedName>
</protein>
<sequence length="57" mass="6614">MKPLGQVLGESAFSLSVSDIPTLYETKERVLQSHSFDSNRYKFQASRRRIGMCYVVW</sequence>
<evidence type="ECO:0000313" key="1">
    <source>
        <dbReference type="EnsemblMetazoa" id="AALB014895-PA"/>
    </source>
</evidence>
<dbReference type="VEuPathDB" id="VectorBase:AALB014895"/>
<reference evidence="2" key="1">
    <citation type="journal article" date="2017" name="G3 (Bethesda)">
        <title>The Physical Genome Mapping of Anopheles albimanus Corrected Scaffold Misassemblies and Identified Interarm Rearrangements in Genus Anopheles.</title>
        <authorList>
            <person name="Artemov G.N."/>
            <person name="Peery A.N."/>
            <person name="Jiang X."/>
            <person name="Tu Z."/>
            <person name="Stegniy V.N."/>
            <person name="Sharakhova M.V."/>
            <person name="Sharakhov I.V."/>
        </authorList>
    </citation>
    <scope>NUCLEOTIDE SEQUENCE [LARGE SCALE GENOMIC DNA]</scope>
    <source>
        <strain evidence="2">STECLA/ALBI9_A</strain>
    </source>
</reference>
<dbReference type="EnsemblMetazoa" id="AALB014895-RA">
    <property type="protein sequence ID" value="AALB014895-PA"/>
    <property type="gene ID" value="AALB014895"/>
</dbReference>
<accession>A0A182FZ76</accession>
<reference evidence="1" key="2">
    <citation type="submission" date="2022-08" db="UniProtKB">
        <authorList>
            <consortium name="EnsemblMetazoa"/>
        </authorList>
    </citation>
    <scope>IDENTIFICATION</scope>
    <source>
        <strain evidence="1">STECLA/ALBI9_A</strain>
    </source>
</reference>